<dbReference type="AlphaFoldDB" id="A0A6A5YTU8"/>
<organism evidence="1 2">
    <name type="scientific">Lophiotrema nucula</name>
    <dbReference type="NCBI Taxonomy" id="690887"/>
    <lineage>
        <taxon>Eukaryota</taxon>
        <taxon>Fungi</taxon>
        <taxon>Dikarya</taxon>
        <taxon>Ascomycota</taxon>
        <taxon>Pezizomycotina</taxon>
        <taxon>Dothideomycetes</taxon>
        <taxon>Pleosporomycetidae</taxon>
        <taxon>Pleosporales</taxon>
        <taxon>Lophiotremataceae</taxon>
        <taxon>Lophiotrema</taxon>
    </lineage>
</organism>
<protein>
    <submittedName>
        <fullName evidence="1">Uncharacterized protein</fullName>
    </submittedName>
</protein>
<gene>
    <name evidence="1" type="ORF">BDV96DRAFT_554145</name>
</gene>
<evidence type="ECO:0000313" key="2">
    <source>
        <dbReference type="Proteomes" id="UP000799770"/>
    </source>
</evidence>
<dbReference type="EMBL" id="ML977340">
    <property type="protein sequence ID" value="KAF2109947.1"/>
    <property type="molecule type" value="Genomic_DNA"/>
</dbReference>
<sequence length="322" mass="36440">MAFYTPDRIRAPGDLYFPFIPPNQRSPDAVEDLDHKNARTIVTPTYAMTEQLSLKSWRRSVSDRITKRLSQFQTDTTVSIAAPTECAISTRTEPATCHRALRIPEILDAILFYAGVESQANTWQVCSWWQASVQSVIRDKQAKAHYWEAYPCAPIEYGEKINGGLNWLTPNATENSYGLSIPDFGAQDSLFDRAYYPELRLLARVSDPQGVKIGAIVEAMRRCVPKVTSQWCVETKELIEKVSASHWLDDIWRGHPGFPKLYILLDNERMEIEGANAGFHSTRAAYLSAEGCRVDREGGWIPRELMEPAQTETVRGPLNWDA</sequence>
<name>A0A6A5YTU8_9PLEO</name>
<reference evidence="1" key="1">
    <citation type="journal article" date="2020" name="Stud. Mycol.">
        <title>101 Dothideomycetes genomes: a test case for predicting lifestyles and emergence of pathogens.</title>
        <authorList>
            <person name="Haridas S."/>
            <person name="Albert R."/>
            <person name="Binder M."/>
            <person name="Bloem J."/>
            <person name="Labutti K."/>
            <person name="Salamov A."/>
            <person name="Andreopoulos B."/>
            <person name="Baker S."/>
            <person name="Barry K."/>
            <person name="Bills G."/>
            <person name="Bluhm B."/>
            <person name="Cannon C."/>
            <person name="Castanera R."/>
            <person name="Culley D."/>
            <person name="Daum C."/>
            <person name="Ezra D."/>
            <person name="Gonzalez J."/>
            <person name="Henrissat B."/>
            <person name="Kuo A."/>
            <person name="Liang C."/>
            <person name="Lipzen A."/>
            <person name="Lutzoni F."/>
            <person name="Magnuson J."/>
            <person name="Mondo S."/>
            <person name="Nolan M."/>
            <person name="Ohm R."/>
            <person name="Pangilinan J."/>
            <person name="Park H.-J."/>
            <person name="Ramirez L."/>
            <person name="Alfaro M."/>
            <person name="Sun H."/>
            <person name="Tritt A."/>
            <person name="Yoshinaga Y."/>
            <person name="Zwiers L.-H."/>
            <person name="Turgeon B."/>
            <person name="Goodwin S."/>
            <person name="Spatafora J."/>
            <person name="Crous P."/>
            <person name="Grigoriev I."/>
        </authorList>
    </citation>
    <scope>NUCLEOTIDE SEQUENCE</scope>
    <source>
        <strain evidence="1">CBS 627.86</strain>
    </source>
</reference>
<accession>A0A6A5YTU8</accession>
<keyword evidence="2" id="KW-1185">Reference proteome</keyword>
<dbReference type="Proteomes" id="UP000799770">
    <property type="component" value="Unassembled WGS sequence"/>
</dbReference>
<proteinExistence type="predicted"/>
<evidence type="ECO:0000313" key="1">
    <source>
        <dbReference type="EMBL" id="KAF2109947.1"/>
    </source>
</evidence>